<dbReference type="Proteomes" id="UP000236319">
    <property type="component" value="Unassembled WGS sequence"/>
</dbReference>
<dbReference type="GeneID" id="39874468"/>
<comment type="caution">
    <text evidence="5">The sequence shown here is derived from an EMBL/GenBank/DDBJ whole genome shotgun (WGS) entry which is preliminary data.</text>
</comment>
<dbReference type="GO" id="GO:0031593">
    <property type="term" value="F:polyubiquitin modification-dependent protein binding"/>
    <property type="evidence" value="ECO:0007669"/>
    <property type="project" value="TreeGrafter"/>
</dbReference>
<dbReference type="Pfam" id="PF24842">
    <property type="entry name" value="UFD1_N2"/>
    <property type="match status" value="1"/>
</dbReference>
<dbReference type="Pfam" id="PF03152">
    <property type="entry name" value="UFD1_N1"/>
    <property type="match status" value="1"/>
</dbReference>
<dbReference type="PANTHER" id="PTHR12555:SF13">
    <property type="entry name" value="UBIQUITIN RECOGNITION FACTOR IN ER-ASSOCIATED DEGRADATION PROTEIN 1"/>
    <property type="match status" value="1"/>
</dbReference>
<keyword evidence="2" id="KW-0833">Ubl conjugation pathway</keyword>
<comment type="similarity">
    <text evidence="1">Belongs to the UFD1 family.</text>
</comment>
<evidence type="ECO:0000259" key="4">
    <source>
        <dbReference type="Pfam" id="PF24842"/>
    </source>
</evidence>
<dbReference type="RefSeq" id="XP_028866941.1">
    <property type="nucleotide sequence ID" value="XM_029011108.1"/>
</dbReference>
<gene>
    <name evidence="5" type="ORF">BOVATA_021910</name>
</gene>
<evidence type="ECO:0000259" key="3">
    <source>
        <dbReference type="Pfam" id="PF03152"/>
    </source>
</evidence>
<feature type="domain" description="Ubiquitin fusion degradation protein UFD1 N-terminal subdomain 1" evidence="3">
    <location>
        <begin position="42"/>
        <end position="114"/>
    </location>
</feature>
<dbReference type="PANTHER" id="PTHR12555">
    <property type="entry name" value="UBIQUITIN FUSION DEGRADATON PROTEIN 1"/>
    <property type="match status" value="1"/>
</dbReference>
<dbReference type="VEuPathDB" id="PiroplasmaDB:BOVATA_021910"/>
<dbReference type="GO" id="GO:0006511">
    <property type="term" value="P:ubiquitin-dependent protein catabolic process"/>
    <property type="evidence" value="ECO:0007669"/>
    <property type="project" value="InterPro"/>
</dbReference>
<accession>A0A2H6KCH6</accession>
<keyword evidence="6" id="KW-1185">Reference proteome</keyword>
<dbReference type="GO" id="GO:0036503">
    <property type="term" value="P:ERAD pathway"/>
    <property type="evidence" value="ECO:0007669"/>
    <property type="project" value="TreeGrafter"/>
</dbReference>
<dbReference type="EMBL" id="BDSA01000002">
    <property type="protein sequence ID" value="GBE60698.1"/>
    <property type="molecule type" value="Genomic_DNA"/>
</dbReference>
<feature type="domain" description="Ubiquitin fusion degradation protein UFD1 N-terminal subdomain 2" evidence="4">
    <location>
        <begin position="190"/>
        <end position="264"/>
    </location>
</feature>
<dbReference type="InterPro" id="IPR042299">
    <property type="entry name" value="Ufd1-like_Nn"/>
</dbReference>
<sequence>MRHKNGKLKVSALDVCDQWLFDQFDSIIHRGNGFFDNAPFVCRYRCYPVSFLGKEAMERGNKISMPPSALNELASRNITWPMMFELRNDLKGRSSHAGVLEFVSEEGMCHLPYWAGVVAFVAVDIEGHQIRDMSVRMCCLIAYSMQPNAFVLRATYTCTHLLRVISVQMMQNLGLEEGDYLTIRNVRLPKAEWVKFRPRNDNYWEISNPKAVLETALRNFTTLTVGDKIPIHYLTNVYELEVMELRPSDACCIIETDMEVEFAESRKKKKTEQKQVVSGKRLDGKASVLRQEEATVTKPWLNKLEHGVRHTEIVAGWARRLRREALTLGRLSRKMADERACAPHLSEFYSCLGRSGRDLSQCGRELGALRQCSDGDKSENYCVGELTRLMRCTGEPDRTGCAKEFIAFRECHRPGGPEILIKDNMYKISKDHMHKYNVTSDEICPVSAPRRDGKAISAALDKLRAACGFKNFEENVTPKVKI</sequence>
<evidence type="ECO:0000256" key="2">
    <source>
        <dbReference type="ARBA" id="ARBA00022786"/>
    </source>
</evidence>
<name>A0A2H6KCH6_9APIC</name>
<reference evidence="5 6" key="1">
    <citation type="journal article" date="2017" name="BMC Genomics">
        <title>Whole-genome assembly of Babesia ovata and comparative genomics between closely related pathogens.</title>
        <authorList>
            <person name="Yamagishi J."/>
            <person name="Asada M."/>
            <person name="Hakimi H."/>
            <person name="Tanaka T.Q."/>
            <person name="Sugimoto C."/>
            <person name="Kawazu S."/>
        </authorList>
    </citation>
    <scope>NUCLEOTIDE SEQUENCE [LARGE SCALE GENOMIC DNA]</scope>
    <source>
        <strain evidence="5 6">Miyake</strain>
    </source>
</reference>
<dbReference type="AlphaFoldDB" id="A0A2H6KCH6"/>
<proteinExistence type="inferred from homology"/>
<dbReference type="InterPro" id="IPR055417">
    <property type="entry name" value="UFD1_N1"/>
</dbReference>
<dbReference type="OrthoDB" id="422728at2759"/>
<evidence type="ECO:0000313" key="6">
    <source>
        <dbReference type="Proteomes" id="UP000236319"/>
    </source>
</evidence>
<dbReference type="InterPro" id="IPR055418">
    <property type="entry name" value="UFD1_N2"/>
</dbReference>
<dbReference type="Gene3D" id="3.10.330.10">
    <property type="match status" value="1"/>
</dbReference>
<dbReference type="InterPro" id="IPR004854">
    <property type="entry name" value="Ufd1-like"/>
</dbReference>
<dbReference type="Gene3D" id="2.40.40.50">
    <property type="entry name" value="Ubiquitin fusion degradation protein UFD1, N-terminal domain"/>
    <property type="match status" value="1"/>
</dbReference>
<evidence type="ECO:0000313" key="5">
    <source>
        <dbReference type="EMBL" id="GBE60698.1"/>
    </source>
</evidence>
<dbReference type="GO" id="GO:0034098">
    <property type="term" value="C:VCP-NPL4-UFD1 AAA ATPase complex"/>
    <property type="evidence" value="ECO:0007669"/>
    <property type="project" value="TreeGrafter"/>
</dbReference>
<protein>
    <submittedName>
        <fullName evidence="5">Ubiquitin fusion degradation protein, putative</fullName>
    </submittedName>
</protein>
<organism evidence="5 6">
    <name type="scientific">Babesia ovata</name>
    <dbReference type="NCBI Taxonomy" id="189622"/>
    <lineage>
        <taxon>Eukaryota</taxon>
        <taxon>Sar</taxon>
        <taxon>Alveolata</taxon>
        <taxon>Apicomplexa</taxon>
        <taxon>Aconoidasida</taxon>
        <taxon>Piroplasmida</taxon>
        <taxon>Babesiidae</taxon>
        <taxon>Babesia</taxon>
    </lineage>
</organism>
<evidence type="ECO:0000256" key="1">
    <source>
        <dbReference type="ARBA" id="ARBA00006043"/>
    </source>
</evidence>